<dbReference type="AlphaFoldDB" id="A0A7J6M5Y9"/>
<dbReference type="GO" id="GO:0016020">
    <property type="term" value="C:membrane"/>
    <property type="evidence" value="ECO:0007669"/>
    <property type="project" value="GOC"/>
</dbReference>
<reference evidence="5 6" key="1">
    <citation type="submission" date="2020-04" db="EMBL/GenBank/DDBJ databases">
        <title>Perkinsus olseni comparative genomics.</title>
        <authorList>
            <person name="Bogema D.R."/>
        </authorList>
    </citation>
    <scope>NUCLEOTIDE SEQUENCE [LARGE SCALE GENOMIC DNA]</scope>
    <source>
        <strain evidence="3">ATCC PRA-179</strain>
        <strain evidence="4">ATCC PRA-31</strain>
    </source>
</reference>
<accession>A0A7J6M5Y9</accession>
<evidence type="ECO:0000313" key="5">
    <source>
        <dbReference type="Proteomes" id="UP000570595"/>
    </source>
</evidence>
<feature type="region of interest" description="Disordered" evidence="1">
    <location>
        <begin position="335"/>
        <end position="397"/>
    </location>
</feature>
<name>A0A7J6M5Y9_PEROL</name>
<feature type="compositionally biased region" description="Polar residues" evidence="1">
    <location>
        <begin position="336"/>
        <end position="351"/>
    </location>
</feature>
<evidence type="ECO:0000313" key="4">
    <source>
        <dbReference type="EMBL" id="KAF4666590.1"/>
    </source>
</evidence>
<dbReference type="Proteomes" id="UP000570595">
    <property type="component" value="Unassembled WGS sequence"/>
</dbReference>
<sequence length="562" mass="62100">MPFFGGGSRLGVFSSVLGKHTTYRSERTKFDATGDFSFTECRLLNKRGLLVQIKVDVFAKELILAAGQHRVYVPLFDVVGAEAVEEEDVKGDRYRLDVWFCPQKYLKPSVRVLKRMRLAFNSEEDRGEWYEALRARQPAGKVLVFVNPYGGKKIARELFHKNLKPMFAIADVHYDKIETTHRMHIQEECESLNVDRYRMVVAIGGDGTVDEAINGLSRNPDPRARFVPVGQLPGGTANALAEVRGVDNPVTASFYAAKGSYRPLDVMKVANETGTIDLIATCMVSLGFISFVNMKASSWRNLLGTARYGVCGARSVICAKVTDYEADLKVVHNQDEVSTPSHTQEGASRESSPLGDTRRSGDSNTTSGEVSTADDLNDGYAGSSGSTGVTKTRSDKGSYDIVSPELFRDVHNKHIYPPPKNFAPCSIGEDGIQLNRSPSMFFTTNRNKVQLLHYFSLIGLHKSATALKDASGHHPTFDIEHGVQRVELKPKGKIADKHKIAYSIDGECYWSDSTIAVTYLPNFCYMVGHPVPVDREGEGSLRRASYLQAIGEGLWRDAFSGS</sequence>
<dbReference type="PANTHER" id="PTHR12358:SF54">
    <property type="entry name" value="SPHINGOSINE KINASE RELATED PROTEIN"/>
    <property type="match status" value="1"/>
</dbReference>
<proteinExistence type="predicted"/>
<evidence type="ECO:0000313" key="6">
    <source>
        <dbReference type="Proteomes" id="UP000572268"/>
    </source>
</evidence>
<dbReference type="GO" id="GO:0006665">
    <property type="term" value="P:sphingolipid metabolic process"/>
    <property type="evidence" value="ECO:0007669"/>
    <property type="project" value="TreeGrafter"/>
</dbReference>
<organism evidence="4 6">
    <name type="scientific">Perkinsus olseni</name>
    <name type="common">Perkinsus atlanticus</name>
    <dbReference type="NCBI Taxonomy" id="32597"/>
    <lineage>
        <taxon>Eukaryota</taxon>
        <taxon>Sar</taxon>
        <taxon>Alveolata</taxon>
        <taxon>Perkinsozoa</taxon>
        <taxon>Perkinsea</taxon>
        <taxon>Perkinsida</taxon>
        <taxon>Perkinsidae</taxon>
        <taxon>Perkinsus</taxon>
    </lineage>
</organism>
<dbReference type="InterPro" id="IPR017438">
    <property type="entry name" value="ATP-NAD_kinase_N"/>
</dbReference>
<protein>
    <recommendedName>
        <fullName evidence="2">DAGKc domain-containing protein</fullName>
    </recommendedName>
</protein>
<dbReference type="GO" id="GO:0001727">
    <property type="term" value="F:lipid kinase activity"/>
    <property type="evidence" value="ECO:0007669"/>
    <property type="project" value="TreeGrafter"/>
</dbReference>
<dbReference type="SUPFAM" id="SSF111331">
    <property type="entry name" value="NAD kinase/diacylglycerol kinase-like"/>
    <property type="match status" value="1"/>
</dbReference>
<dbReference type="PANTHER" id="PTHR12358">
    <property type="entry name" value="SPHINGOSINE KINASE"/>
    <property type="match status" value="1"/>
</dbReference>
<dbReference type="Proteomes" id="UP000572268">
    <property type="component" value="Unassembled WGS sequence"/>
</dbReference>
<evidence type="ECO:0000313" key="3">
    <source>
        <dbReference type="EMBL" id="KAF4665078.1"/>
    </source>
</evidence>
<dbReference type="EMBL" id="JABANN010000201">
    <property type="protein sequence ID" value="KAF4666590.1"/>
    <property type="molecule type" value="Genomic_DNA"/>
</dbReference>
<dbReference type="InterPro" id="IPR001206">
    <property type="entry name" value="Diacylglycerol_kinase_cat_dom"/>
</dbReference>
<dbReference type="SMART" id="SM00046">
    <property type="entry name" value="DAGKc"/>
    <property type="match status" value="1"/>
</dbReference>
<dbReference type="InterPro" id="IPR050187">
    <property type="entry name" value="Lipid_Phosphate_FormReg"/>
</dbReference>
<feature type="domain" description="DAGKc" evidence="2">
    <location>
        <begin position="137"/>
        <end position="273"/>
    </location>
</feature>
<dbReference type="PROSITE" id="PS50146">
    <property type="entry name" value="DAGK"/>
    <property type="match status" value="1"/>
</dbReference>
<dbReference type="EMBL" id="JABAHT010000102">
    <property type="protein sequence ID" value="KAF4665078.1"/>
    <property type="molecule type" value="Genomic_DNA"/>
</dbReference>
<dbReference type="OrthoDB" id="411162at2759"/>
<evidence type="ECO:0000256" key="1">
    <source>
        <dbReference type="SAM" id="MobiDB-lite"/>
    </source>
</evidence>
<dbReference type="Pfam" id="PF00781">
    <property type="entry name" value="DAGK_cat"/>
    <property type="match status" value="1"/>
</dbReference>
<dbReference type="Gene3D" id="3.40.50.10330">
    <property type="entry name" value="Probable inorganic polyphosphate/atp-NAD kinase, domain 1"/>
    <property type="match status" value="1"/>
</dbReference>
<dbReference type="InterPro" id="IPR016064">
    <property type="entry name" value="NAD/diacylglycerol_kinase_sf"/>
</dbReference>
<comment type="caution">
    <text evidence="4">The sequence shown here is derived from an EMBL/GenBank/DDBJ whole genome shotgun (WGS) entry which is preliminary data.</text>
</comment>
<gene>
    <name evidence="4" type="ORF">FOL46_003019</name>
    <name evidence="3" type="ORF">FOZ61_000208</name>
</gene>
<evidence type="ECO:0000259" key="2">
    <source>
        <dbReference type="PROSITE" id="PS50146"/>
    </source>
</evidence>